<dbReference type="Proteomes" id="UP000621447">
    <property type="component" value="Unassembled WGS sequence"/>
</dbReference>
<dbReference type="SUPFAM" id="SSF48452">
    <property type="entry name" value="TPR-like"/>
    <property type="match status" value="1"/>
</dbReference>
<dbReference type="RefSeq" id="WP_174194367.1">
    <property type="nucleotide sequence ID" value="NZ_JABULH010000004.1"/>
</dbReference>
<dbReference type="EMBL" id="JABULH010000004">
    <property type="protein sequence ID" value="NTS65745.1"/>
    <property type="molecule type" value="Genomic_DNA"/>
</dbReference>
<reference evidence="1 2" key="1">
    <citation type="submission" date="2020-06" db="EMBL/GenBank/DDBJ databases">
        <title>Sphingomonas hominis sp. nov., a member of the Sphingomonas, isolated from the hair of a 22-year-old girl.</title>
        <authorList>
            <person name="Zhang D.-F."/>
            <person name="Cui X.-W."/>
        </authorList>
    </citation>
    <scope>NUCLEOTIDE SEQUENCE [LARGE SCALE GENOMIC DNA]</scope>
    <source>
        <strain evidence="1 2">HHU CXW</strain>
    </source>
</reference>
<protein>
    <submittedName>
        <fullName evidence="1">Tetratricopeptide repeat protein</fullName>
    </submittedName>
</protein>
<accession>A0ABX2JJV3</accession>
<dbReference type="Gene3D" id="1.25.40.10">
    <property type="entry name" value="Tetratricopeptide repeat domain"/>
    <property type="match status" value="2"/>
</dbReference>
<dbReference type="Pfam" id="PF13428">
    <property type="entry name" value="TPR_14"/>
    <property type="match status" value="1"/>
</dbReference>
<keyword evidence="2" id="KW-1185">Reference proteome</keyword>
<sequence length="534" mass="56527">MFLAVLIAATPVAAKTDAPRVAPAAGTSDPDIAAYLRARVADAAGRVALAVTDYAQALPATAADPVVAVRAYREAIQAGDFALVDRAAVTLASADVLPNDAPLLALAAAARAHDRAGAERALTALDATPLKILSAPLRAWAALEWRGDPFAPLAPASDDAVARRFVAETRALILLAQGHSEEGLATLRPLLGNDQSSIDTRIAAARLLIARRKPDLARTLLTGSTPPEVALREQPRWRGDPGFAFGVSWLLTRVASDLAMGPPGNLSYTLTQSALRADPANDRARLLLAGALSKDKAADRALTVLGEVDPRGIYAAQATAGRIEVLADAGRTEDALRLAEPLGMASDAGPADVQRLADLYLRLERARDAAPLYRRLAERAGADWTDWLQYGAALDRAGDWPAARTALERAHALAPDQPLVLNYLGYALTEHGERPTEAQAMLAQAARARPNDPAIADSLGWALFRAGATQRALPLIERAAAADSINPEIGEHLGDIYWQLGRRYEARYAWTAARVSAETPVVAQRLSGKIANGL</sequence>
<evidence type="ECO:0000313" key="2">
    <source>
        <dbReference type="Proteomes" id="UP000621447"/>
    </source>
</evidence>
<organism evidence="1 2">
    <name type="scientific">Sphingomonas hominis</name>
    <dbReference type="NCBI Taxonomy" id="2741495"/>
    <lineage>
        <taxon>Bacteria</taxon>
        <taxon>Pseudomonadati</taxon>
        <taxon>Pseudomonadota</taxon>
        <taxon>Alphaproteobacteria</taxon>
        <taxon>Sphingomonadales</taxon>
        <taxon>Sphingomonadaceae</taxon>
        <taxon>Sphingomonas</taxon>
    </lineage>
</organism>
<comment type="caution">
    <text evidence="1">The sequence shown here is derived from an EMBL/GenBank/DDBJ whole genome shotgun (WGS) entry which is preliminary data.</text>
</comment>
<gene>
    <name evidence="1" type="ORF">HRV97_11290</name>
</gene>
<dbReference type="InterPro" id="IPR011990">
    <property type="entry name" value="TPR-like_helical_dom_sf"/>
</dbReference>
<evidence type="ECO:0000313" key="1">
    <source>
        <dbReference type="EMBL" id="NTS65745.1"/>
    </source>
</evidence>
<name>A0ABX2JJV3_9SPHN</name>
<proteinExistence type="predicted"/>